<keyword evidence="2" id="KW-0255">Endonuclease</keyword>
<protein>
    <submittedName>
        <fullName evidence="2">Uma2 family endonuclease</fullName>
    </submittedName>
</protein>
<proteinExistence type="predicted"/>
<dbReference type="PANTHER" id="PTHR35400">
    <property type="entry name" value="SLR1083 PROTEIN"/>
    <property type="match status" value="1"/>
</dbReference>
<dbReference type="CDD" id="cd06260">
    <property type="entry name" value="DUF820-like"/>
    <property type="match status" value="1"/>
</dbReference>
<dbReference type="Proteomes" id="UP000460558">
    <property type="component" value="Unassembled WGS sequence"/>
</dbReference>
<dbReference type="SUPFAM" id="SSF52980">
    <property type="entry name" value="Restriction endonuclease-like"/>
    <property type="match status" value="1"/>
</dbReference>
<evidence type="ECO:0000313" key="3">
    <source>
        <dbReference type="Proteomes" id="UP000460558"/>
    </source>
</evidence>
<evidence type="ECO:0000259" key="1">
    <source>
        <dbReference type="Pfam" id="PF05685"/>
    </source>
</evidence>
<dbReference type="Pfam" id="PF05685">
    <property type="entry name" value="Uma2"/>
    <property type="match status" value="1"/>
</dbReference>
<dbReference type="EMBL" id="VDEQ01000075">
    <property type="protein sequence ID" value="MQS35509.1"/>
    <property type="molecule type" value="Genomic_DNA"/>
</dbReference>
<keyword evidence="2" id="KW-0540">Nuclease</keyword>
<evidence type="ECO:0000313" key="2">
    <source>
        <dbReference type="EMBL" id="MQS35509.1"/>
    </source>
</evidence>
<dbReference type="InterPro" id="IPR008538">
    <property type="entry name" value="Uma2"/>
</dbReference>
<name>A0ABW9NR20_9ACTN</name>
<reference evidence="2 3" key="1">
    <citation type="submission" date="2019-06" db="EMBL/GenBank/DDBJ databases">
        <title>Comparative genomics and metabolomics analyses of clavulanic acid producing Streptomyces species provides insight into specialized metabolism and evolution of beta-lactam biosynthetic gene clusters.</title>
        <authorList>
            <person name="Moore M.A."/>
            <person name="Cruz-Morales P."/>
            <person name="Barona Gomez F."/>
            <person name="Kapil T."/>
        </authorList>
    </citation>
    <scope>NUCLEOTIDE SEQUENCE [LARGE SCALE GENOMIC DNA]</scope>
    <source>
        <strain evidence="2 3">T-272</strain>
    </source>
</reference>
<gene>
    <name evidence="2" type="ORF">FFZ77_07785</name>
</gene>
<dbReference type="Gene3D" id="3.90.1570.10">
    <property type="entry name" value="tt1808, chain A"/>
    <property type="match status" value="1"/>
</dbReference>
<keyword evidence="2" id="KW-0378">Hydrolase</keyword>
<dbReference type="PANTHER" id="PTHR35400:SF3">
    <property type="entry name" value="SLL1072 PROTEIN"/>
    <property type="match status" value="1"/>
</dbReference>
<feature type="domain" description="Putative restriction endonuclease" evidence="1">
    <location>
        <begin position="2"/>
        <end position="152"/>
    </location>
</feature>
<dbReference type="GO" id="GO:0004519">
    <property type="term" value="F:endonuclease activity"/>
    <property type="evidence" value="ECO:0007669"/>
    <property type="project" value="UniProtKB-KW"/>
</dbReference>
<accession>A0ABW9NR20</accession>
<comment type="caution">
    <text evidence="2">The sequence shown here is derived from an EMBL/GenBank/DDBJ whole genome shotgun (WGS) entry which is preliminary data.</text>
</comment>
<dbReference type="InterPro" id="IPR012296">
    <property type="entry name" value="Nuclease_put_TT1808"/>
</dbReference>
<organism evidence="2 3">
    <name type="scientific">Streptomyces katsurahamanus</name>
    <dbReference type="NCBI Taxonomy" id="2577098"/>
    <lineage>
        <taxon>Bacteria</taxon>
        <taxon>Bacillati</taxon>
        <taxon>Actinomycetota</taxon>
        <taxon>Actinomycetes</taxon>
        <taxon>Kitasatosporales</taxon>
        <taxon>Streptomycetaceae</taxon>
        <taxon>Streptomyces</taxon>
    </lineage>
</organism>
<keyword evidence="3" id="KW-1185">Reference proteome</keyword>
<dbReference type="InterPro" id="IPR011335">
    <property type="entry name" value="Restrct_endonuc-II-like"/>
</dbReference>
<sequence length="166" mass="18750">MRIELIDGRIRSRAVPDGDHGRIIQWLTRICMQSRPELWLHPEQGIKVQEYRLGRARPDGALAPSDAFVGQGEWADPAPVLMAVEVTSYDADTDQRDRVEKPRAYAQTGIPVYLLIDRDRCEVTVYSEPDGVRYECSHTVPFGKEIALPDPVGIVVPTGQLKDWVR</sequence>